<proteinExistence type="predicted"/>
<keyword evidence="2" id="KW-1185">Reference proteome</keyword>
<dbReference type="Proteomes" id="UP001196413">
    <property type="component" value="Unassembled WGS sequence"/>
</dbReference>
<dbReference type="AlphaFoldDB" id="A0AAD5N2X6"/>
<comment type="caution">
    <text evidence="1">The sequence shown here is derived from an EMBL/GenBank/DDBJ whole genome shotgun (WGS) entry which is preliminary data.</text>
</comment>
<organism evidence="1 2">
    <name type="scientific">Parelaphostrongylus tenuis</name>
    <name type="common">Meningeal worm</name>
    <dbReference type="NCBI Taxonomy" id="148309"/>
    <lineage>
        <taxon>Eukaryota</taxon>
        <taxon>Metazoa</taxon>
        <taxon>Ecdysozoa</taxon>
        <taxon>Nematoda</taxon>
        <taxon>Chromadorea</taxon>
        <taxon>Rhabditida</taxon>
        <taxon>Rhabditina</taxon>
        <taxon>Rhabditomorpha</taxon>
        <taxon>Strongyloidea</taxon>
        <taxon>Metastrongylidae</taxon>
        <taxon>Parelaphostrongylus</taxon>
    </lineage>
</organism>
<sequence length="86" mass="9850">MANKKIQVVIVDDFLHCPSGGCHIMRRTVHRWTKRAEKWTLRECRSSPEKPSKLRTDVLVANVKRLYSKMAASLDLRSGPSVLHHA</sequence>
<gene>
    <name evidence="1" type="ORF">KIN20_017291</name>
</gene>
<evidence type="ECO:0000313" key="2">
    <source>
        <dbReference type="Proteomes" id="UP001196413"/>
    </source>
</evidence>
<accession>A0AAD5N2X6</accession>
<evidence type="ECO:0000313" key="1">
    <source>
        <dbReference type="EMBL" id="KAJ1358774.1"/>
    </source>
</evidence>
<dbReference type="EMBL" id="JAHQIW010003468">
    <property type="protein sequence ID" value="KAJ1358774.1"/>
    <property type="molecule type" value="Genomic_DNA"/>
</dbReference>
<protein>
    <submittedName>
        <fullName evidence="1">Uncharacterized protein</fullName>
    </submittedName>
</protein>
<name>A0AAD5N2X6_PARTN</name>
<reference evidence="1" key="1">
    <citation type="submission" date="2021-06" db="EMBL/GenBank/DDBJ databases">
        <title>Parelaphostrongylus tenuis whole genome reference sequence.</title>
        <authorList>
            <person name="Garwood T.J."/>
            <person name="Larsen P.A."/>
            <person name="Fountain-Jones N.M."/>
            <person name="Garbe J.R."/>
            <person name="Macchietto M.G."/>
            <person name="Kania S.A."/>
            <person name="Gerhold R.W."/>
            <person name="Richards J.E."/>
            <person name="Wolf T.M."/>
        </authorList>
    </citation>
    <scope>NUCLEOTIDE SEQUENCE</scope>
    <source>
        <strain evidence="1">MNPRO001-30</strain>
        <tissue evidence="1">Meninges</tissue>
    </source>
</reference>